<protein>
    <recommendedName>
        <fullName evidence="3">Sulfotransferase</fullName>
        <ecNumber evidence="3">2.8.2.-</ecNumber>
    </recommendedName>
</protein>
<dbReference type="GO" id="GO:0008146">
    <property type="term" value="F:sulfotransferase activity"/>
    <property type="evidence" value="ECO:0007669"/>
    <property type="project" value="Ensembl"/>
</dbReference>
<gene>
    <name evidence="5" type="primary">LOC109194456</name>
</gene>
<keyword evidence="6" id="KW-1185">Reference proteome</keyword>
<dbReference type="FunCoup" id="A0A669BVM7">
    <property type="interactions" value="18"/>
</dbReference>
<dbReference type="AlphaFoldDB" id="A0A669BVM7"/>
<dbReference type="Gene3D" id="3.40.50.300">
    <property type="entry name" value="P-loop containing nucleotide triphosphate hydrolases"/>
    <property type="match status" value="1"/>
</dbReference>
<name>A0A669BVM7_ORENI</name>
<sequence>MEVCDSPNEGLTISERKQHFGLSMLSFSANDAVSMLWKIVEAQSMCMSIKRCTGRSLYWSCCKHPGTVWAQQIIISIHELHGNQNKYSNNMERMPWLEYKTAEYTLLPSPRLFASHLPEHIMPPGVKEKKAKILYLMRNPKDNVVSFYHFSKAMADLDTPESFDQFFEWYITGNIFASSWFDHVREWYLNREQYNILFLTYEEMILDLKASVKKICNFLGINLTEAAISQVVEKATFQNMKNDSKANYEHLPPEQFSGKFLRKGQIGNWKNTLTVAQSERVDQVLREKLGDLPLSFIWE</sequence>
<keyword evidence="2 3" id="KW-0808">Transferase</keyword>
<feature type="domain" description="Sulfotransferase" evidence="4">
    <location>
        <begin position="66"/>
        <end position="292"/>
    </location>
</feature>
<dbReference type="SUPFAM" id="SSF52540">
    <property type="entry name" value="P-loop containing nucleoside triphosphate hydrolases"/>
    <property type="match status" value="1"/>
</dbReference>
<dbReference type="EC" id="2.8.2.-" evidence="3"/>
<dbReference type="InterPro" id="IPR000863">
    <property type="entry name" value="Sulfotransferase_dom"/>
</dbReference>
<dbReference type="PANTHER" id="PTHR11783">
    <property type="entry name" value="SULFOTRANSFERASE SULT"/>
    <property type="match status" value="1"/>
</dbReference>
<evidence type="ECO:0000256" key="1">
    <source>
        <dbReference type="ARBA" id="ARBA00005771"/>
    </source>
</evidence>
<proteinExistence type="inferred from homology"/>
<dbReference type="Ensembl" id="ENSONIT00000078753.1">
    <property type="protein sequence ID" value="ENSONIP00000038486.1"/>
    <property type="gene ID" value="ENSONIG00000009722.2"/>
</dbReference>
<comment type="similarity">
    <text evidence="1 3">Belongs to the sulfotransferase 1 family.</text>
</comment>
<reference evidence="5" key="2">
    <citation type="submission" date="2025-08" db="UniProtKB">
        <authorList>
            <consortium name="Ensembl"/>
        </authorList>
    </citation>
    <scope>IDENTIFICATION</scope>
</reference>
<reference evidence="5" key="3">
    <citation type="submission" date="2025-09" db="UniProtKB">
        <authorList>
            <consortium name="Ensembl"/>
        </authorList>
    </citation>
    <scope>IDENTIFICATION</scope>
</reference>
<accession>A0A669BVM7</accession>
<dbReference type="InterPro" id="IPR027417">
    <property type="entry name" value="P-loop_NTPase"/>
</dbReference>
<organism evidence="5 6">
    <name type="scientific">Oreochromis niloticus</name>
    <name type="common">Nile tilapia</name>
    <name type="synonym">Tilapia nilotica</name>
    <dbReference type="NCBI Taxonomy" id="8128"/>
    <lineage>
        <taxon>Eukaryota</taxon>
        <taxon>Metazoa</taxon>
        <taxon>Chordata</taxon>
        <taxon>Craniata</taxon>
        <taxon>Vertebrata</taxon>
        <taxon>Euteleostomi</taxon>
        <taxon>Actinopterygii</taxon>
        <taxon>Neopterygii</taxon>
        <taxon>Teleostei</taxon>
        <taxon>Neoteleostei</taxon>
        <taxon>Acanthomorphata</taxon>
        <taxon>Ovalentaria</taxon>
        <taxon>Cichlomorphae</taxon>
        <taxon>Cichliformes</taxon>
        <taxon>Cichlidae</taxon>
        <taxon>African cichlids</taxon>
        <taxon>Pseudocrenilabrinae</taxon>
        <taxon>Oreochromini</taxon>
        <taxon>Oreochromis</taxon>
    </lineage>
</organism>
<reference evidence="6" key="1">
    <citation type="submission" date="2012-01" db="EMBL/GenBank/DDBJ databases">
        <title>The Genome Sequence of Oreochromis niloticus (Nile Tilapia).</title>
        <authorList>
            <consortium name="Broad Institute Genome Assembly Team"/>
            <consortium name="Broad Institute Sequencing Platform"/>
            <person name="Di Palma F."/>
            <person name="Johnson J."/>
            <person name="Lander E.S."/>
            <person name="Lindblad-Toh K."/>
        </authorList>
    </citation>
    <scope>NUCLEOTIDE SEQUENCE [LARGE SCALE GENOMIC DNA]</scope>
</reference>
<evidence type="ECO:0000259" key="4">
    <source>
        <dbReference type="Pfam" id="PF00685"/>
    </source>
</evidence>
<evidence type="ECO:0000256" key="2">
    <source>
        <dbReference type="ARBA" id="ARBA00022679"/>
    </source>
</evidence>
<evidence type="ECO:0000313" key="5">
    <source>
        <dbReference type="Ensembl" id="ENSONIP00000038486.1"/>
    </source>
</evidence>
<dbReference type="GeneTree" id="ENSGT00940000156772"/>
<dbReference type="Pfam" id="PF00685">
    <property type="entry name" value="Sulfotransfer_1"/>
    <property type="match status" value="1"/>
</dbReference>
<dbReference type="InParanoid" id="A0A669BVM7"/>
<evidence type="ECO:0000256" key="3">
    <source>
        <dbReference type="RuleBase" id="RU361155"/>
    </source>
</evidence>
<evidence type="ECO:0000313" key="6">
    <source>
        <dbReference type="Proteomes" id="UP000005207"/>
    </source>
</evidence>
<dbReference type="Proteomes" id="UP000005207">
    <property type="component" value="Linkage group LG4"/>
</dbReference>